<organism evidence="4 5">
    <name type="scientific">Paraphaeosphaeria sporulosa</name>
    <dbReference type="NCBI Taxonomy" id="1460663"/>
    <lineage>
        <taxon>Eukaryota</taxon>
        <taxon>Fungi</taxon>
        <taxon>Dikarya</taxon>
        <taxon>Ascomycota</taxon>
        <taxon>Pezizomycotina</taxon>
        <taxon>Dothideomycetes</taxon>
        <taxon>Pleosporomycetidae</taxon>
        <taxon>Pleosporales</taxon>
        <taxon>Massarineae</taxon>
        <taxon>Didymosphaeriaceae</taxon>
        <taxon>Paraphaeosphaeria</taxon>
    </lineage>
</organism>
<keyword evidence="5" id="KW-1185">Reference proteome</keyword>
<accession>A0A177BW64</accession>
<dbReference type="Proteomes" id="UP000077069">
    <property type="component" value="Unassembled WGS sequence"/>
</dbReference>
<dbReference type="GeneID" id="28769699"/>
<dbReference type="InterPro" id="IPR011021">
    <property type="entry name" value="Arrestin-like_N"/>
</dbReference>
<name>A0A177BW64_9PLEO</name>
<evidence type="ECO:0000313" key="5">
    <source>
        <dbReference type="Proteomes" id="UP000077069"/>
    </source>
</evidence>
<dbReference type="AlphaFoldDB" id="A0A177BW64"/>
<dbReference type="GO" id="GO:0005737">
    <property type="term" value="C:cytoplasm"/>
    <property type="evidence" value="ECO:0007669"/>
    <property type="project" value="TreeGrafter"/>
</dbReference>
<sequence length="390" mass="44268">MEQQITIELAEGGTIFNVENTINGNVVLRNAKPELIGSIRMVLSGRTKTKIVEKNNRNATYRGRHFLFIQKTVINAESTPLEPGQKYIWPFTIAFPTFLPPPDIRAASVDGSTPPTFRADDISFSVNAKCFVEYMIAAIIFKHQSRVVLHKREKVVKYVPNFPHHQELPPQMDKLWNQKFMARSLLLLPENEGRCLTRREKVKSVFQSSKLPCSAFQFNVSFPTCLLVGHKLRIFTTIAHLSEESTVIRPPQVTLATLSVVLKSRTSLQADGTFHPHNHVQQSTCWTRTWTNDGPFLESENWQQTFDATLPRTLHPTFNTYNISRSYYLKITGILKCANEKFDVKVRGGYIDLHLYPPRLPAVSSEGDGLPTYREAMAIAPPPRLDSDSD</sequence>
<protein>
    <recommendedName>
        <fullName evidence="3">Arrestin-like N-terminal domain-containing protein</fullName>
    </recommendedName>
</protein>
<evidence type="ECO:0000259" key="3">
    <source>
        <dbReference type="Pfam" id="PF00339"/>
    </source>
</evidence>
<dbReference type="STRING" id="1460663.A0A177BW64"/>
<dbReference type="InterPro" id="IPR014752">
    <property type="entry name" value="Arrestin-like_C"/>
</dbReference>
<dbReference type="InParanoid" id="A0A177BW64"/>
<proteinExistence type="inferred from homology"/>
<dbReference type="Gene3D" id="2.60.40.640">
    <property type="match status" value="1"/>
</dbReference>
<comment type="similarity">
    <text evidence="1">Belongs to the arrestin family.</text>
</comment>
<comment type="subunit">
    <text evidence="2">Interacts with hulA.</text>
</comment>
<dbReference type="InterPro" id="IPR050357">
    <property type="entry name" value="Arrestin_domain-protein"/>
</dbReference>
<dbReference type="PANTHER" id="PTHR11188:SF17">
    <property type="entry name" value="FI21816P1"/>
    <property type="match status" value="1"/>
</dbReference>
<dbReference type="GO" id="GO:0015031">
    <property type="term" value="P:protein transport"/>
    <property type="evidence" value="ECO:0007669"/>
    <property type="project" value="TreeGrafter"/>
</dbReference>
<reference evidence="4 5" key="1">
    <citation type="submission" date="2016-05" db="EMBL/GenBank/DDBJ databases">
        <title>Comparative analysis of secretome profiles of manganese(II)-oxidizing ascomycete fungi.</title>
        <authorList>
            <consortium name="DOE Joint Genome Institute"/>
            <person name="Zeiner C.A."/>
            <person name="Purvine S.O."/>
            <person name="Zink E.M."/>
            <person name="Wu S."/>
            <person name="Pasa-Tolic L."/>
            <person name="Chaput D.L."/>
            <person name="Haridas S."/>
            <person name="Grigoriev I.V."/>
            <person name="Santelli C.M."/>
            <person name="Hansel C.M."/>
        </authorList>
    </citation>
    <scope>NUCLEOTIDE SEQUENCE [LARGE SCALE GENOMIC DNA]</scope>
    <source>
        <strain evidence="4 5">AP3s5-JAC2a</strain>
    </source>
</reference>
<gene>
    <name evidence="4" type="ORF">CC84DRAFT_429785</name>
</gene>
<evidence type="ECO:0000256" key="1">
    <source>
        <dbReference type="ARBA" id="ARBA00005298"/>
    </source>
</evidence>
<dbReference type="OrthoDB" id="3789699at2759"/>
<dbReference type="Pfam" id="PF00339">
    <property type="entry name" value="Arrestin_N"/>
    <property type="match status" value="1"/>
</dbReference>
<dbReference type="EMBL" id="KV441566">
    <property type="protein sequence ID" value="OAF98569.1"/>
    <property type="molecule type" value="Genomic_DNA"/>
</dbReference>
<dbReference type="PANTHER" id="PTHR11188">
    <property type="entry name" value="ARRESTIN DOMAIN CONTAINING PROTEIN"/>
    <property type="match status" value="1"/>
</dbReference>
<dbReference type="RefSeq" id="XP_018028935.1">
    <property type="nucleotide sequence ID" value="XM_018186213.1"/>
</dbReference>
<feature type="domain" description="Arrestin-like N-terminal" evidence="3">
    <location>
        <begin position="6"/>
        <end position="148"/>
    </location>
</feature>
<evidence type="ECO:0000313" key="4">
    <source>
        <dbReference type="EMBL" id="OAF98569.1"/>
    </source>
</evidence>
<evidence type="ECO:0000256" key="2">
    <source>
        <dbReference type="ARBA" id="ARBA00038766"/>
    </source>
</evidence>